<evidence type="ECO:0000256" key="1">
    <source>
        <dbReference type="ARBA" id="ARBA00022737"/>
    </source>
</evidence>
<dbReference type="Gene3D" id="3.80.10.10">
    <property type="entry name" value="Ribonuclease Inhibitor"/>
    <property type="match status" value="2"/>
</dbReference>
<dbReference type="InterPro" id="IPR041118">
    <property type="entry name" value="Rx_N"/>
</dbReference>
<dbReference type="SUPFAM" id="SSF52047">
    <property type="entry name" value="RNI-like"/>
    <property type="match status" value="1"/>
</dbReference>
<proteinExistence type="predicted"/>
<dbReference type="Gene3D" id="1.20.5.4130">
    <property type="match status" value="1"/>
</dbReference>
<organism evidence="6 7">
    <name type="scientific">Hibiscus sabdariffa</name>
    <name type="common">roselle</name>
    <dbReference type="NCBI Taxonomy" id="183260"/>
    <lineage>
        <taxon>Eukaryota</taxon>
        <taxon>Viridiplantae</taxon>
        <taxon>Streptophyta</taxon>
        <taxon>Embryophyta</taxon>
        <taxon>Tracheophyta</taxon>
        <taxon>Spermatophyta</taxon>
        <taxon>Magnoliopsida</taxon>
        <taxon>eudicotyledons</taxon>
        <taxon>Gunneridae</taxon>
        <taxon>Pentapetalae</taxon>
        <taxon>rosids</taxon>
        <taxon>malvids</taxon>
        <taxon>Malvales</taxon>
        <taxon>Malvaceae</taxon>
        <taxon>Malvoideae</taxon>
        <taxon>Hibiscus</taxon>
    </lineage>
</organism>
<dbReference type="Proteomes" id="UP001396334">
    <property type="component" value="Unassembled WGS sequence"/>
</dbReference>
<feature type="domain" description="Disease resistance N-terminal" evidence="5">
    <location>
        <begin position="10"/>
        <end position="99"/>
    </location>
</feature>
<accession>A0ABR2PAM7</accession>
<keyword evidence="1" id="KW-0677">Repeat</keyword>
<evidence type="ECO:0000313" key="7">
    <source>
        <dbReference type="Proteomes" id="UP001396334"/>
    </source>
</evidence>
<evidence type="ECO:0000259" key="5">
    <source>
        <dbReference type="Pfam" id="PF18052"/>
    </source>
</evidence>
<keyword evidence="7" id="KW-1185">Reference proteome</keyword>
<evidence type="ECO:0000313" key="6">
    <source>
        <dbReference type="EMBL" id="KAK8985367.1"/>
    </source>
</evidence>
<dbReference type="Pfam" id="PF18052">
    <property type="entry name" value="Rx_N"/>
    <property type="match status" value="1"/>
</dbReference>
<reference evidence="6 7" key="1">
    <citation type="journal article" date="2024" name="G3 (Bethesda)">
        <title>Genome assembly of Hibiscus sabdariffa L. provides insights into metabolisms of medicinal natural products.</title>
        <authorList>
            <person name="Kim T."/>
        </authorList>
    </citation>
    <scope>NUCLEOTIDE SEQUENCE [LARGE SCALE GENOMIC DNA]</scope>
    <source>
        <strain evidence="6">TK-2024</strain>
        <tissue evidence="6">Old leaves</tissue>
    </source>
</reference>
<keyword evidence="3" id="KW-0611">Plant defense</keyword>
<protein>
    <recommendedName>
        <fullName evidence="5">Disease resistance N-terminal domain-containing protein</fullName>
    </recommendedName>
</protein>
<keyword evidence="4" id="KW-0067">ATP-binding</keyword>
<dbReference type="InterPro" id="IPR032675">
    <property type="entry name" value="LRR_dom_sf"/>
</dbReference>
<dbReference type="EMBL" id="JBBPBN010000069">
    <property type="protein sequence ID" value="KAK8985367.1"/>
    <property type="molecule type" value="Genomic_DNA"/>
</dbReference>
<sequence length="558" mass="62525">MAFIGDAALAKLLDLLLGKSIDAALNFVADHKQVYDQLKEWKTLLPDIKSVLNHAEEKQIKDEGVKSWLEDLQDLAYDADDILDEFAHEELRLRLQKTQAQASTSKVSKFPNLRKLSIRQCPQLLGTLPTHLQSLQRLEIDECRRLVVSISSFPSLRELSVKGCEELVDECSSSAVEEVSSLLSVSLSSISKFSIPAERIILRFPNSTDFGINDSNMLPQVLHAFTFLTKMKLEKCAGLISFAASNFPTALKDLRISDCDNLQYLFDESMSSSTCLLEHLEINGCKSLIRLSSRADICNRLQNLQIHCCPKFTSLFLNSKLPVMLKELIIWGCPELECIAQDFHETTDLEIIVIADAQNIKSLPLGLDKLSHLQGIRLQHCSNLMVCFDEIEFSTANLRDFFISGCENFRSLPMCINNFSSLDRLRLWNCWTDISFPEEGFPTNLTSLSISGAPKIYGSLVEWGFYRLTSLQDLSLGCLNVVSFPEERTGMSLPDSLTSISICVEESVGFKNSNEDIQLICFSSVPPFGLKSMGTRSMLMTGRDFPLHFPCLIAVALE</sequence>
<evidence type="ECO:0000256" key="2">
    <source>
        <dbReference type="ARBA" id="ARBA00022741"/>
    </source>
</evidence>
<dbReference type="PANTHER" id="PTHR36766">
    <property type="entry name" value="PLANT BROAD-SPECTRUM MILDEW RESISTANCE PROTEIN RPW8"/>
    <property type="match status" value="1"/>
</dbReference>
<dbReference type="PANTHER" id="PTHR36766:SF51">
    <property type="entry name" value="DISEASE RESISTANCE RPP13-LIKE PROTEIN 1"/>
    <property type="match status" value="1"/>
</dbReference>
<evidence type="ECO:0000256" key="4">
    <source>
        <dbReference type="ARBA" id="ARBA00022840"/>
    </source>
</evidence>
<evidence type="ECO:0000256" key="3">
    <source>
        <dbReference type="ARBA" id="ARBA00022821"/>
    </source>
</evidence>
<gene>
    <name evidence="6" type="ORF">V6N11_068628</name>
</gene>
<name>A0ABR2PAM7_9ROSI</name>
<comment type="caution">
    <text evidence="6">The sequence shown here is derived from an EMBL/GenBank/DDBJ whole genome shotgun (WGS) entry which is preliminary data.</text>
</comment>
<keyword evidence="2" id="KW-0547">Nucleotide-binding</keyword>